<keyword evidence="4" id="KW-1185">Reference proteome</keyword>
<dbReference type="PROSITE" id="PS00018">
    <property type="entry name" value="EF_HAND_1"/>
    <property type="match status" value="1"/>
</dbReference>
<evidence type="ECO:0000313" key="3">
    <source>
        <dbReference type="EMBL" id="PSB03386.1"/>
    </source>
</evidence>
<dbReference type="InterPro" id="IPR051043">
    <property type="entry name" value="Sulfatase_Mod_Factor_Kinase"/>
</dbReference>
<proteinExistence type="predicted"/>
<dbReference type="Proteomes" id="UP000238762">
    <property type="component" value="Unassembled WGS sequence"/>
</dbReference>
<dbReference type="NCBIfam" id="NF047832">
    <property type="entry name" value="caspase_w_EACC1"/>
    <property type="match status" value="1"/>
</dbReference>
<dbReference type="InterPro" id="IPR005532">
    <property type="entry name" value="SUMF_dom"/>
</dbReference>
<dbReference type="SUPFAM" id="SSF56436">
    <property type="entry name" value="C-type lectin-like"/>
    <property type="match status" value="1"/>
</dbReference>
<dbReference type="Gene3D" id="3.40.50.1460">
    <property type="match status" value="1"/>
</dbReference>
<name>A0A2T1C556_9CYAN</name>
<protein>
    <submittedName>
        <fullName evidence="3">Uncharacterized protein</fullName>
    </submittedName>
</protein>
<organism evidence="3 4">
    <name type="scientific">Merismopedia glauca CCAP 1448/3</name>
    <dbReference type="NCBI Taxonomy" id="1296344"/>
    <lineage>
        <taxon>Bacteria</taxon>
        <taxon>Bacillati</taxon>
        <taxon>Cyanobacteriota</taxon>
        <taxon>Cyanophyceae</taxon>
        <taxon>Synechococcales</taxon>
        <taxon>Merismopediaceae</taxon>
        <taxon>Merismopedia</taxon>
    </lineage>
</organism>
<dbReference type="SUPFAM" id="SSF52129">
    <property type="entry name" value="Caspase-like"/>
    <property type="match status" value="1"/>
</dbReference>
<dbReference type="Gene3D" id="3.90.1580.10">
    <property type="entry name" value="paralog of FGE (formylglycine-generating enzyme)"/>
    <property type="match status" value="1"/>
</dbReference>
<dbReference type="GO" id="GO:0004197">
    <property type="term" value="F:cysteine-type endopeptidase activity"/>
    <property type="evidence" value="ECO:0007669"/>
    <property type="project" value="InterPro"/>
</dbReference>
<dbReference type="InterPro" id="IPR016187">
    <property type="entry name" value="CTDL_fold"/>
</dbReference>
<evidence type="ECO:0000313" key="4">
    <source>
        <dbReference type="Proteomes" id="UP000238762"/>
    </source>
</evidence>
<dbReference type="PANTHER" id="PTHR23150">
    <property type="entry name" value="SULFATASE MODIFYING FACTOR 1, 2"/>
    <property type="match status" value="1"/>
</dbReference>
<sequence>MAKVALLVGVSEYQSGFNPLPNAIEDINAMEKVLREKGDFEVTTLANPDPHVMQLAIDRLFANRTSEDLLLFYFSGHGIKDHRRKFYLTTSQTTKDKQRIIVPATAISTSYLQEQMTESRSERQVIILDCCYSGAIAQGLTLKGDAEIDILAELGGKGRAILTSSNSIQESYIQDGLELSIYTHYLVEGIETGAADLDKDGRISADELHKYTSKRVQEASPAMTPQFYPVEEGYEIYLARSPINDPKLIYRQEVERIVEEDENEIDFITGEIDYLNRVYLDRFWCNLGLSAELAKQIETEVMQPFRQRQQNLQEYQKVYSEAIKKRFPFTTSDRAKLKRFQEILGLRDQDIQALNVYPSWQVFEFDVVTVDAQGQEIQTTDVGSFPPNLFGLYDMHGNVWEWCADTWHKNYEGAPSDGSAWIDNGNDNQSRTLRGGSWYGNPVLCRSAIRFIFTRGDFYFNVGFRVVLSSGRTV</sequence>
<dbReference type="EMBL" id="PVWJ01000033">
    <property type="protein sequence ID" value="PSB03386.1"/>
    <property type="molecule type" value="Genomic_DNA"/>
</dbReference>
<dbReference type="InterPro" id="IPR042095">
    <property type="entry name" value="SUMF_sf"/>
</dbReference>
<evidence type="ECO:0000259" key="1">
    <source>
        <dbReference type="Pfam" id="PF00656"/>
    </source>
</evidence>
<dbReference type="RefSeq" id="WP_106288234.1">
    <property type="nucleotide sequence ID" value="NZ_CAWNTC010000005.1"/>
</dbReference>
<dbReference type="InterPro" id="IPR011600">
    <property type="entry name" value="Pept_C14_caspase"/>
</dbReference>
<gene>
    <name evidence="3" type="ORF">C7B64_08590</name>
</gene>
<reference evidence="3 4" key="2">
    <citation type="submission" date="2018-03" db="EMBL/GenBank/DDBJ databases">
        <title>The ancient ancestry and fast evolution of plastids.</title>
        <authorList>
            <person name="Moore K.R."/>
            <person name="Magnabosco C."/>
            <person name="Momper L."/>
            <person name="Gold D.A."/>
            <person name="Bosak T."/>
            <person name="Fournier G.P."/>
        </authorList>
    </citation>
    <scope>NUCLEOTIDE SEQUENCE [LARGE SCALE GENOMIC DNA]</scope>
    <source>
        <strain evidence="3 4">CCAP 1448/3</strain>
    </source>
</reference>
<dbReference type="Pfam" id="PF03781">
    <property type="entry name" value="FGE-sulfatase"/>
    <property type="match status" value="1"/>
</dbReference>
<dbReference type="GO" id="GO:0120147">
    <property type="term" value="F:formylglycine-generating oxidase activity"/>
    <property type="evidence" value="ECO:0007669"/>
    <property type="project" value="TreeGrafter"/>
</dbReference>
<dbReference type="GO" id="GO:0006508">
    <property type="term" value="P:proteolysis"/>
    <property type="evidence" value="ECO:0007669"/>
    <property type="project" value="InterPro"/>
</dbReference>
<dbReference type="AlphaFoldDB" id="A0A2T1C556"/>
<dbReference type="PANTHER" id="PTHR23150:SF35">
    <property type="entry name" value="BLL6746 PROTEIN"/>
    <property type="match status" value="1"/>
</dbReference>
<dbReference type="InterPro" id="IPR029030">
    <property type="entry name" value="Caspase-like_dom_sf"/>
</dbReference>
<feature type="domain" description="Peptidase C14 caspase" evidence="1">
    <location>
        <begin position="3"/>
        <end position="226"/>
    </location>
</feature>
<feature type="domain" description="Sulfatase-modifying factor enzyme-like" evidence="2">
    <location>
        <begin position="371"/>
        <end position="467"/>
    </location>
</feature>
<dbReference type="OrthoDB" id="3981129at2"/>
<accession>A0A2T1C556</accession>
<comment type="caution">
    <text evidence="3">The sequence shown here is derived from an EMBL/GenBank/DDBJ whole genome shotgun (WGS) entry which is preliminary data.</text>
</comment>
<dbReference type="Pfam" id="PF00656">
    <property type="entry name" value="Peptidase_C14"/>
    <property type="match status" value="1"/>
</dbReference>
<dbReference type="InterPro" id="IPR018247">
    <property type="entry name" value="EF_Hand_1_Ca_BS"/>
</dbReference>
<reference evidence="3 4" key="1">
    <citation type="submission" date="2018-02" db="EMBL/GenBank/DDBJ databases">
        <authorList>
            <person name="Cohen D.B."/>
            <person name="Kent A.D."/>
        </authorList>
    </citation>
    <scope>NUCLEOTIDE SEQUENCE [LARGE SCALE GENOMIC DNA]</scope>
    <source>
        <strain evidence="3 4">CCAP 1448/3</strain>
    </source>
</reference>
<evidence type="ECO:0000259" key="2">
    <source>
        <dbReference type="Pfam" id="PF03781"/>
    </source>
</evidence>